<protein>
    <submittedName>
        <fullName evidence="1">Uncharacterized protein</fullName>
    </submittedName>
</protein>
<organism evidence="1 2">
    <name type="scientific">Persea americana</name>
    <name type="common">Avocado</name>
    <dbReference type="NCBI Taxonomy" id="3435"/>
    <lineage>
        <taxon>Eukaryota</taxon>
        <taxon>Viridiplantae</taxon>
        <taxon>Streptophyta</taxon>
        <taxon>Embryophyta</taxon>
        <taxon>Tracheophyta</taxon>
        <taxon>Spermatophyta</taxon>
        <taxon>Magnoliopsida</taxon>
        <taxon>Magnoliidae</taxon>
        <taxon>Laurales</taxon>
        <taxon>Lauraceae</taxon>
        <taxon>Persea</taxon>
    </lineage>
</organism>
<dbReference type="Proteomes" id="UP001234297">
    <property type="component" value="Chromosome 4"/>
</dbReference>
<comment type="caution">
    <text evidence="1">The sequence shown here is derived from an EMBL/GenBank/DDBJ whole genome shotgun (WGS) entry which is preliminary data.</text>
</comment>
<proteinExistence type="predicted"/>
<accession>A0ACC2K976</accession>
<sequence length="173" mass="19123">MESLYEAWERYKDLLRKCPHHGLPVWMQVQTFYNGLLPNTQAMVDAASGGAINNKTLEEAYDLIKVMASNNYMKASDRSFPRKSVGVHEVDGFTALSAQLASIQKQLGSLNVNAINSPTLICTNLVLNWEKCHFMVPDGIVLGHRISANGIGVDRAKIEVIEKLPPPTSVKTI</sequence>
<evidence type="ECO:0000313" key="1">
    <source>
        <dbReference type="EMBL" id="KAJ8617556.1"/>
    </source>
</evidence>
<name>A0ACC2K976_PERAE</name>
<keyword evidence="2" id="KW-1185">Reference proteome</keyword>
<gene>
    <name evidence="1" type="ORF">MRB53_013742</name>
</gene>
<evidence type="ECO:0000313" key="2">
    <source>
        <dbReference type="Proteomes" id="UP001234297"/>
    </source>
</evidence>
<reference evidence="1 2" key="1">
    <citation type="journal article" date="2022" name="Hortic Res">
        <title>A haplotype resolved chromosomal level avocado genome allows analysis of novel avocado genes.</title>
        <authorList>
            <person name="Nath O."/>
            <person name="Fletcher S.J."/>
            <person name="Hayward A."/>
            <person name="Shaw L.M."/>
            <person name="Masouleh A.K."/>
            <person name="Furtado A."/>
            <person name="Henry R.J."/>
            <person name="Mitter N."/>
        </authorList>
    </citation>
    <scope>NUCLEOTIDE SEQUENCE [LARGE SCALE GENOMIC DNA]</scope>
    <source>
        <strain evidence="2">cv. Hass</strain>
    </source>
</reference>
<dbReference type="EMBL" id="CM056812">
    <property type="protein sequence ID" value="KAJ8617556.1"/>
    <property type="molecule type" value="Genomic_DNA"/>
</dbReference>